<dbReference type="Pfam" id="PF17820">
    <property type="entry name" value="PDZ_6"/>
    <property type="match status" value="1"/>
</dbReference>
<reference evidence="3 4" key="1">
    <citation type="submission" date="2017-10" db="EMBL/GenBank/DDBJ databases">
        <title>Effective Description of Clostridium neonatale sp. nov. linked to necrotizing enterocolitis in neonates and a clarification of species assignable to the genus Clostridium (Prazmowski 1880) emend. Lawson and Rainey 2016.</title>
        <authorList>
            <person name="Bernard K."/>
            <person name="Burdz T."/>
            <person name="Wiebe D."/>
            <person name="Balcewich B."/>
            <person name="Alfa M."/>
            <person name="Bernier A.-M."/>
        </authorList>
    </citation>
    <scope>NUCLEOTIDE SEQUENCE [LARGE SCALE GENOMIC DNA]</scope>
    <source>
        <strain evidence="3 4">LCDC99A005</strain>
    </source>
</reference>
<organism evidence="3 4">
    <name type="scientific">Clostridium neonatale</name>
    <dbReference type="NCBI Taxonomy" id="137838"/>
    <lineage>
        <taxon>Bacteria</taxon>
        <taxon>Bacillati</taxon>
        <taxon>Bacillota</taxon>
        <taxon>Clostridia</taxon>
        <taxon>Eubacteriales</taxon>
        <taxon>Clostridiaceae</taxon>
        <taxon>Clostridium</taxon>
    </lineage>
</organism>
<evidence type="ECO:0000313" key="2">
    <source>
        <dbReference type="EMBL" id="CAI3596580.1"/>
    </source>
</evidence>
<dbReference type="Gene3D" id="3.20.20.70">
    <property type="entry name" value="Aldolase class I"/>
    <property type="match status" value="1"/>
</dbReference>
<dbReference type="EMBL" id="CAMTCP010000227">
    <property type="protein sequence ID" value="CAI3596580.1"/>
    <property type="molecule type" value="Genomic_DNA"/>
</dbReference>
<dbReference type="AlphaFoldDB" id="A0A2A7MJH4"/>
<dbReference type="InterPro" id="IPR007549">
    <property type="entry name" value="DUF512"/>
</dbReference>
<proteinExistence type="predicted"/>
<evidence type="ECO:0000313" key="4">
    <source>
        <dbReference type="Proteomes" id="UP000220840"/>
    </source>
</evidence>
<dbReference type="InterPro" id="IPR036034">
    <property type="entry name" value="PDZ_sf"/>
</dbReference>
<dbReference type="InterPro" id="IPR001478">
    <property type="entry name" value="PDZ"/>
</dbReference>
<dbReference type="PROSITE" id="PS50106">
    <property type="entry name" value="PDZ"/>
    <property type="match status" value="1"/>
</dbReference>
<dbReference type="InterPro" id="IPR045375">
    <property type="entry name" value="Put_radical_SAM-like_N"/>
</dbReference>
<dbReference type="Pfam" id="PF04459">
    <property type="entry name" value="DUF512"/>
    <property type="match status" value="1"/>
</dbReference>
<comment type="caution">
    <text evidence="3">The sequence shown here is derived from an EMBL/GenBank/DDBJ whole genome shotgun (WGS) entry which is preliminary data.</text>
</comment>
<dbReference type="InterPro" id="IPR013785">
    <property type="entry name" value="Aldolase_TIM"/>
</dbReference>
<dbReference type="SUPFAM" id="SSF50156">
    <property type="entry name" value="PDZ domain-like"/>
    <property type="match status" value="1"/>
</dbReference>
<dbReference type="Proteomes" id="UP001189143">
    <property type="component" value="Unassembled WGS sequence"/>
</dbReference>
<protein>
    <submittedName>
        <fullName evidence="2">NifB/MoaA family Fe-S oxidoreductase</fullName>
    </submittedName>
    <submittedName>
        <fullName evidence="3">Radical SAM protein</fullName>
    </submittedName>
</protein>
<dbReference type="SUPFAM" id="SSF102114">
    <property type="entry name" value="Radical SAM enzymes"/>
    <property type="match status" value="1"/>
</dbReference>
<dbReference type="STRING" id="137838.GCA_001458595_03301"/>
<keyword evidence="4" id="KW-1185">Reference proteome</keyword>
<name>A0A2A7MJH4_9CLOT</name>
<feature type="domain" description="PDZ" evidence="1">
    <location>
        <begin position="1"/>
        <end position="36"/>
    </location>
</feature>
<accession>A0A2A7MJH4</accession>
<dbReference type="InterPro" id="IPR041489">
    <property type="entry name" value="PDZ_6"/>
</dbReference>
<reference evidence="2" key="2">
    <citation type="submission" date="2022-10" db="EMBL/GenBank/DDBJ databases">
        <authorList>
            <person name="Aires J."/>
            <person name="Mesa V."/>
        </authorList>
    </citation>
    <scope>NUCLEOTIDE SEQUENCE</scope>
    <source>
        <strain evidence="2">Clostridium neonatale JD116</strain>
    </source>
</reference>
<evidence type="ECO:0000259" key="1">
    <source>
        <dbReference type="PROSITE" id="PS50106"/>
    </source>
</evidence>
<dbReference type="RefSeq" id="WP_097919334.1">
    <property type="nucleotide sequence ID" value="NZ_CAMRXB010000041.1"/>
</dbReference>
<dbReference type="EMBL" id="PDCJ01000001">
    <property type="protein sequence ID" value="PEG31844.1"/>
    <property type="molecule type" value="Genomic_DNA"/>
</dbReference>
<dbReference type="InterPro" id="IPR058240">
    <property type="entry name" value="rSAM_sf"/>
</dbReference>
<dbReference type="Proteomes" id="UP000220840">
    <property type="component" value="Unassembled WGS sequence"/>
</dbReference>
<dbReference type="Pfam" id="PF19238">
    <property type="entry name" value="Radical_SAM_2"/>
    <property type="match status" value="1"/>
</dbReference>
<evidence type="ECO:0000313" key="3">
    <source>
        <dbReference type="EMBL" id="PEG31844.1"/>
    </source>
</evidence>
<dbReference type="Gene3D" id="2.30.42.10">
    <property type="match status" value="1"/>
</dbReference>
<sequence>MKSIITNITPGSIAEEVGIEKNDSLISINGKEVKDIIDYKFLSEDEELVLEIEKADSGEIWEIEIEKDYEEDLGIEFGGGLIDKAKRCSNKCIFCFIDQLPKGMRNSLYFKDDDSRLSFLQGNFVTLTNMKEEDIDRIINYHISPINVSVHTTNPELRVKMLNNRFAGNIMERLKRLAEAGIQLNAQIVSIPDINNGDELLRTIEDLYELYPQVDSVAVVPIGVTKYRENLTHVRTYTKEGARAEIERVEKLQKRYYEEARSPFVRLSDEFYLVAEKPIPEAEFYDNYHQIEDGVGMVRCFRDAIDYTLGDLDTNMKGSFSIVTGALAYPELLEASKKIKEKNPNVQLDVYKIDNNYFGKTITVAGLLTGTDIIDQMKGVIKSKYLIMSDNMFRKGYELADSTEQIMLDDIKIKDIEKALDVKVIVVDFTGEDLIEKLNEYKEEEI</sequence>
<gene>
    <name evidence="2" type="ORF">CNEO2_300012</name>
    <name evidence="3" type="ORF">CQ394_09145</name>
</gene>